<keyword evidence="1" id="KW-0472">Membrane</keyword>
<sequence>MVTILALWNYVNYVIRLLFDLALAIGVWKKNIKYIWTWIGFAVVELAFLFIVVVIMALAITNNKKIGAILGVIASIIFLCGCIYVFHAFIKEIKQGGPRQVYSQVYYVAGASQPQPQVSTLRALAATTSDGAADVTQPRPNYISPL</sequence>
<reference evidence="2 3" key="1">
    <citation type="journal article" date="2016" name="Genome Biol. Evol.">
        <title>Gene Family Evolution Reflects Adaptation to Soil Environmental Stressors in the Genome of the Collembolan Orchesella cincta.</title>
        <authorList>
            <person name="Faddeeva-Vakhrusheva A."/>
            <person name="Derks M.F."/>
            <person name="Anvar S.Y."/>
            <person name="Agamennone V."/>
            <person name="Suring W."/>
            <person name="Smit S."/>
            <person name="van Straalen N.M."/>
            <person name="Roelofs D."/>
        </authorList>
    </citation>
    <scope>NUCLEOTIDE SEQUENCE [LARGE SCALE GENOMIC DNA]</scope>
    <source>
        <tissue evidence="2">Mixed pool</tissue>
    </source>
</reference>
<feature type="transmembrane region" description="Helical" evidence="1">
    <location>
        <begin position="66"/>
        <end position="90"/>
    </location>
</feature>
<keyword evidence="3" id="KW-1185">Reference proteome</keyword>
<dbReference type="Proteomes" id="UP000094527">
    <property type="component" value="Unassembled WGS sequence"/>
</dbReference>
<proteinExistence type="predicted"/>
<feature type="transmembrane region" description="Helical" evidence="1">
    <location>
        <begin position="35"/>
        <end position="60"/>
    </location>
</feature>
<keyword evidence="1" id="KW-1133">Transmembrane helix</keyword>
<accession>A0A1D2MZT7</accession>
<dbReference type="EMBL" id="LJIJ01000345">
    <property type="protein sequence ID" value="ODM98539.1"/>
    <property type="molecule type" value="Genomic_DNA"/>
</dbReference>
<evidence type="ECO:0000256" key="1">
    <source>
        <dbReference type="SAM" id="Phobius"/>
    </source>
</evidence>
<dbReference type="AlphaFoldDB" id="A0A1D2MZT7"/>
<protein>
    <submittedName>
        <fullName evidence="2">Uncharacterized protein</fullName>
    </submittedName>
</protein>
<evidence type="ECO:0000313" key="3">
    <source>
        <dbReference type="Proteomes" id="UP000094527"/>
    </source>
</evidence>
<evidence type="ECO:0000313" key="2">
    <source>
        <dbReference type="EMBL" id="ODM98539.1"/>
    </source>
</evidence>
<keyword evidence="1" id="KW-0812">Transmembrane</keyword>
<feature type="transmembrane region" description="Helical" evidence="1">
    <location>
        <begin position="6"/>
        <end position="28"/>
    </location>
</feature>
<organism evidence="2 3">
    <name type="scientific">Orchesella cincta</name>
    <name type="common">Springtail</name>
    <name type="synonym">Podura cincta</name>
    <dbReference type="NCBI Taxonomy" id="48709"/>
    <lineage>
        <taxon>Eukaryota</taxon>
        <taxon>Metazoa</taxon>
        <taxon>Ecdysozoa</taxon>
        <taxon>Arthropoda</taxon>
        <taxon>Hexapoda</taxon>
        <taxon>Collembola</taxon>
        <taxon>Entomobryomorpha</taxon>
        <taxon>Entomobryoidea</taxon>
        <taxon>Orchesellidae</taxon>
        <taxon>Orchesellinae</taxon>
        <taxon>Orchesella</taxon>
    </lineage>
</organism>
<gene>
    <name evidence="2" type="ORF">Ocin01_08141</name>
</gene>
<comment type="caution">
    <text evidence="2">The sequence shown here is derived from an EMBL/GenBank/DDBJ whole genome shotgun (WGS) entry which is preliminary data.</text>
</comment>
<name>A0A1D2MZT7_ORCCI</name>